<comment type="caution">
    <text evidence="3">The sequence shown here is derived from an EMBL/GenBank/DDBJ whole genome shotgun (WGS) entry which is preliminary data.</text>
</comment>
<dbReference type="AlphaFoldDB" id="A0A9P6ZLD3"/>
<evidence type="ECO:0008006" key="5">
    <source>
        <dbReference type="Google" id="ProtNLM"/>
    </source>
</evidence>
<feature type="chain" id="PRO_5040200022" description="Mid2 domain-containing protein" evidence="2">
    <location>
        <begin position="25"/>
        <end position="260"/>
    </location>
</feature>
<dbReference type="EMBL" id="JABBWD010000061">
    <property type="protein sequence ID" value="KAG1771105.1"/>
    <property type="molecule type" value="Genomic_DNA"/>
</dbReference>
<feature type="signal peptide" evidence="2">
    <location>
        <begin position="1"/>
        <end position="24"/>
    </location>
</feature>
<feature type="transmembrane region" description="Helical" evidence="1">
    <location>
        <begin position="211"/>
        <end position="234"/>
    </location>
</feature>
<accession>A0A9P6ZLD3</accession>
<proteinExistence type="predicted"/>
<evidence type="ECO:0000256" key="2">
    <source>
        <dbReference type="SAM" id="SignalP"/>
    </source>
</evidence>
<keyword evidence="4" id="KW-1185">Reference proteome</keyword>
<name>A0A9P6ZLD3_9AGAM</name>
<keyword evidence="2" id="KW-0732">Signal</keyword>
<protein>
    <recommendedName>
        <fullName evidence="5">Mid2 domain-containing protein</fullName>
    </recommendedName>
</protein>
<keyword evidence="1" id="KW-0812">Transmembrane</keyword>
<reference evidence="3" key="1">
    <citation type="journal article" date="2020" name="New Phytol.">
        <title>Comparative genomics reveals dynamic genome evolution in host specialist ectomycorrhizal fungi.</title>
        <authorList>
            <person name="Lofgren L.A."/>
            <person name="Nguyen N.H."/>
            <person name="Vilgalys R."/>
            <person name="Ruytinx J."/>
            <person name="Liao H.L."/>
            <person name="Branco S."/>
            <person name="Kuo A."/>
            <person name="LaButti K."/>
            <person name="Lipzen A."/>
            <person name="Andreopoulos W."/>
            <person name="Pangilinan J."/>
            <person name="Riley R."/>
            <person name="Hundley H."/>
            <person name="Na H."/>
            <person name="Barry K."/>
            <person name="Grigoriev I.V."/>
            <person name="Stajich J.E."/>
            <person name="Kennedy P.G."/>
        </authorList>
    </citation>
    <scope>NUCLEOTIDE SEQUENCE</scope>
    <source>
        <strain evidence="3">DOB743</strain>
    </source>
</reference>
<dbReference type="OrthoDB" id="3267422at2759"/>
<organism evidence="3 4">
    <name type="scientific">Suillus placidus</name>
    <dbReference type="NCBI Taxonomy" id="48579"/>
    <lineage>
        <taxon>Eukaryota</taxon>
        <taxon>Fungi</taxon>
        <taxon>Dikarya</taxon>
        <taxon>Basidiomycota</taxon>
        <taxon>Agaricomycotina</taxon>
        <taxon>Agaricomycetes</taxon>
        <taxon>Agaricomycetidae</taxon>
        <taxon>Boletales</taxon>
        <taxon>Suillineae</taxon>
        <taxon>Suillaceae</taxon>
        <taxon>Suillus</taxon>
    </lineage>
</organism>
<sequence>MPHCLSRLFLSFYLLSTVTLVVFAQQQVILGSTDPDIVYLPRLCNVSNMGCLSAWQIYIHFPSINGTPVILTSTTGPIPQTGNAVPQLFLTFRASALYLLASPFSNATVNFSLTADPSGVTITKQFNTNIDQLIIANNLPESQTTTLAITFLQGLSPTRFDVESITLNVTNSSATSSYLPTLSLPTSSFPPSLSPSSTSTVNSNTSQRTGIIVGATLGGVLGPLAISIAGFFVYRRWRRQRMPDADMGIYAMRRRTARTR</sequence>
<keyword evidence="1" id="KW-1133">Transmembrane helix</keyword>
<evidence type="ECO:0000313" key="4">
    <source>
        <dbReference type="Proteomes" id="UP000714275"/>
    </source>
</evidence>
<dbReference type="Proteomes" id="UP000714275">
    <property type="component" value="Unassembled WGS sequence"/>
</dbReference>
<evidence type="ECO:0000256" key="1">
    <source>
        <dbReference type="SAM" id="Phobius"/>
    </source>
</evidence>
<gene>
    <name evidence="3" type="ORF">EV702DRAFT_1138017</name>
</gene>
<keyword evidence="1" id="KW-0472">Membrane</keyword>
<evidence type="ECO:0000313" key="3">
    <source>
        <dbReference type="EMBL" id="KAG1771105.1"/>
    </source>
</evidence>